<dbReference type="RefSeq" id="WP_099863544.1">
    <property type="nucleotide sequence ID" value="NZ_PEOG01000076.1"/>
</dbReference>
<dbReference type="Proteomes" id="UP000231501">
    <property type="component" value="Unassembled WGS sequence"/>
</dbReference>
<evidence type="ECO:0000256" key="1">
    <source>
        <dbReference type="SAM" id="Phobius"/>
    </source>
</evidence>
<feature type="transmembrane region" description="Helical" evidence="1">
    <location>
        <begin position="105"/>
        <end position="126"/>
    </location>
</feature>
<feature type="transmembrane region" description="Helical" evidence="1">
    <location>
        <begin position="50"/>
        <end position="67"/>
    </location>
</feature>
<gene>
    <name evidence="2" type="ORF">CS062_21105</name>
</gene>
<name>A0A2G9C6L1_9BURK</name>
<proteinExistence type="predicted"/>
<organism evidence="2 3">
    <name type="scientific">Roseateles chitinivorans</name>
    <dbReference type="NCBI Taxonomy" id="2917965"/>
    <lineage>
        <taxon>Bacteria</taxon>
        <taxon>Pseudomonadati</taxon>
        <taxon>Pseudomonadota</taxon>
        <taxon>Betaproteobacteria</taxon>
        <taxon>Burkholderiales</taxon>
        <taxon>Sphaerotilaceae</taxon>
        <taxon>Roseateles</taxon>
    </lineage>
</organism>
<protein>
    <submittedName>
        <fullName evidence="2">Uncharacterized protein</fullName>
    </submittedName>
</protein>
<accession>A0A2G9C6L1</accession>
<comment type="caution">
    <text evidence="2">The sequence shown here is derived from an EMBL/GenBank/DDBJ whole genome shotgun (WGS) entry which is preliminary data.</text>
</comment>
<sequence length="189" mass="21244">MYRRRRMPRWLSLVFFGLGLFIVLLSLDVVHYVPRPGRSRALSQAPHHWWVTGYGLVLLAMSALIAFPRMPVRWRQGIGACASLTFLVSMGALIVTAPMGSTERLLFAIPLLIGGIGVLVGVRLGLSDRHLLDPDGLDPIEKARILRTHGRPEQADEVLIHAMRDQPERAPEFQRALDAMRRRRVTPDA</sequence>
<dbReference type="OrthoDB" id="9154857at2"/>
<keyword evidence="1" id="KW-0472">Membrane</keyword>
<keyword evidence="3" id="KW-1185">Reference proteome</keyword>
<feature type="transmembrane region" description="Helical" evidence="1">
    <location>
        <begin position="79"/>
        <end position="99"/>
    </location>
</feature>
<keyword evidence="1" id="KW-0812">Transmembrane</keyword>
<evidence type="ECO:0000313" key="3">
    <source>
        <dbReference type="Proteomes" id="UP000231501"/>
    </source>
</evidence>
<keyword evidence="1" id="KW-1133">Transmembrane helix</keyword>
<reference evidence="2 3" key="1">
    <citation type="submission" date="2017-11" db="EMBL/GenBank/DDBJ databases">
        <title>Draft genome sequence of Mitsuaria sp. HWN-4.</title>
        <authorList>
            <person name="Gundlapally S.R."/>
        </authorList>
    </citation>
    <scope>NUCLEOTIDE SEQUENCE [LARGE SCALE GENOMIC DNA]</scope>
    <source>
        <strain evidence="2 3">HWN-4</strain>
    </source>
</reference>
<dbReference type="AlphaFoldDB" id="A0A2G9C6L1"/>
<dbReference type="EMBL" id="PEOG01000076">
    <property type="protein sequence ID" value="PIM51179.1"/>
    <property type="molecule type" value="Genomic_DNA"/>
</dbReference>
<evidence type="ECO:0000313" key="2">
    <source>
        <dbReference type="EMBL" id="PIM51179.1"/>
    </source>
</evidence>